<proteinExistence type="predicted"/>
<sequence>MSRLTGLGIVVRSLPQRPDTPTNPGIRGGISAGEREAGNRQRGLISPTLDPIVIIETTAIVITETQKAERRHQRVKGALLPGCLNHVGGTLLKSNANLSEAGSIKAGQSELRPRVNMNKRTNCDEI</sequence>
<evidence type="ECO:0000313" key="2">
    <source>
        <dbReference type="EMBL" id="KYN16778.1"/>
    </source>
</evidence>
<protein>
    <submittedName>
        <fullName evidence="2">Uncharacterized protein</fullName>
    </submittedName>
</protein>
<feature type="region of interest" description="Disordered" evidence="1">
    <location>
        <begin position="14"/>
        <end position="43"/>
    </location>
</feature>
<evidence type="ECO:0000256" key="1">
    <source>
        <dbReference type="SAM" id="MobiDB-lite"/>
    </source>
</evidence>
<reference evidence="2 3" key="1">
    <citation type="submission" date="2015-09" db="EMBL/GenBank/DDBJ databases">
        <title>Trachymyrmex cornetzi WGS genome.</title>
        <authorList>
            <person name="Nygaard S."/>
            <person name="Hu H."/>
            <person name="Boomsma J."/>
            <person name="Zhang G."/>
        </authorList>
    </citation>
    <scope>NUCLEOTIDE SEQUENCE [LARGE SCALE GENOMIC DNA]</scope>
    <source>
        <strain evidence="2">Tcor2-1</strain>
        <tissue evidence="2">Whole body</tissue>
    </source>
</reference>
<dbReference type="EMBL" id="KQ980304">
    <property type="protein sequence ID" value="KYN16778.1"/>
    <property type="molecule type" value="Genomic_DNA"/>
</dbReference>
<organism evidence="2 3">
    <name type="scientific">Trachymyrmex cornetzi</name>
    <dbReference type="NCBI Taxonomy" id="471704"/>
    <lineage>
        <taxon>Eukaryota</taxon>
        <taxon>Metazoa</taxon>
        <taxon>Ecdysozoa</taxon>
        <taxon>Arthropoda</taxon>
        <taxon>Hexapoda</taxon>
        <taxon>Insecta</taxon>
        <taxon>Pterygota</taxon>
        <taxon>Neoptera</taxon>
        <taxon>Endopterygota</taxon>
        <taxon>Hymenoptera</taxon>
        <taxon>Apocrita</taxon>
        <taxon>Aculeata</taxon>
        <taxon>Formicoidea</taxon>
        <taxon>Formicidae</taxon>
        <taxon>Myrmicinae</taxon>
        <taxon>Trachymyrmex</taxon>
    </lineage>
</organism>
<gene>
    <name evidence="2" type="ORF">ALC57_10975</name>
</gene>
<name>A0A195DV75_9HYME</name>
<evidence type="ECO:0000313" key="3">
    <source>
        <dbReference type="Proteomes" id="UP000078492"/>
    </source>
</evidence>
<dbReference type="Proteomes" id="UP000078492">
    <property type="component" value="Unassembled WGS sequence"/>
</dbReference>
<accession>A0A195DV75</accession>
<dbReference type="AlphaFoldDB" id="A0A195DV75"/>
<keyword evidence="3" id="KW-1185">Reference proteome</keyword>